<proteinExistence type="predicted"/>
<sequence>MPLANEEKNNVVLFNICGSNESQKTQQLTNMFKLSSAISTIELNPHMQDGELDKEHLVNEILNEVKYLGRTAILNIQINSNMEKPLFDENDLTTLKILGIKVCLTFDNYNVQDQGGQTNWQPLLSNVDHVFFANANDQIRAVTENHVGKEKASHIQSMLVSNLIESEILSRPPNILLSGKLPNKERLNEVVTAAKELGNTRVIIASNPSTIDDVANYSH</sequence>
<evidence type="ECO:0000259" key="1">
    <source>
        <dbReference type="Pfam" id="PF22189"/>
    </source>
</evidence>
<organism evidence="2">
    <name type="scientific">Candidatus Tisiphia endosymbiont of Sergentomyia squamirostris</name>
    <dbReference type="NCBI Taxonomy" id="3113639"/>
    <lineage>
        <taxon>Bacteria</taxon>
        <taxon>Pseudomonadati</taxon>
        <taxon>Pseudomonadota</taxon>
        <taxon>Alphaproteobacteria</taxon>
        <taxon>Rickettsiales</taxon>
        <taxon>Rickettsiaceae</taxon>
        <taxon>Rickettsieae</taxon>
        <taxon>Candidatus Tisiphia</taxon>
    </lineage>
</organism>
<feature type="domain" description="RickCE N-terminal" evidence="1">
    <location>
        <begin position="37"/>
        <end position="158"/>
    </location>
</feature>
<dbReference type="EMBL" id="AP029170">
    <property type="protein sequence ID" value="BFD45849.1"/>
    <property type="molecule type" value="Genomic_DNA"/>
</dbReference>
<dbReference type="AlphaFoldDB" id="A0AAT9G7R2"/>
<gene>
    <name evidence="2" type="ORF">DMENIID0002_04950</name>
</gene>
<protein>
    <recommendedName>
        <fullName evidence="1">RickCE N-terminal domain-containing protein</fullName>
    </recommendedName>
</protein>
<accession>A0AAT9G7R2</accession>
<dbReference type="Pfam" id="PF22189">
    <property type="entry name" value="RickCE_N"/>
    <property type="match status" value="1"/>
</dbReference>
<evidence type="ECO:0000313" key="2">
    <source>
        <dbReference type="EMBL" id="BFD45849.1"/>
    </source>
</evidence>
<dbReference type="InterPro" id="IPR054022">
    <property type="entry name" value="RickCE_N"/>
</dbReference>
<name>A0AAT9G7R2_9RICK</name>
<reference evidence="2" key="1">
    <citation type="submission" date="2024-01" db="EMBL/GenBank/DDBJ databases">
        <title>Sequencing the genomes of a sandfly, Sergentomyia squamirostris, and its two endosymbionts.</title>
        <authorList>
            <person name="Itokawa K."/>
            <person name="Sanjoba C."/>
        </authorList>
    </citation>
    <scope>NUCLEOTIDE SEQUENCE</scope>
    <source>
        <strain evidence="2">RiSSQ</strain>
    </source>
</reference>